<protein>
    <submittedName>
        <fullName evidence="1">Protein required for attachment to host cells</fullName>
    </submittedName>
</protein>
<evidence type="ECO:0000313" key="2">
    <source>
        <dbReference type="Proteomes" id="UP000581447"/>
    </source>
</evidence>
<proteinExistence type="predicted"/>
<reference evidence="1 2" key="1">
    <citation type="submission" date="2020-08" db="EMBL/GenBank/DDBJ databases">
        <title>Genomic Encyclopedia of Type Strains, Phase IV (KMG-IV): sequencing the most valuable type-strain genomes for metagenomic binning, comparative biology and taxonomic classification.</title>
        <authorList>
            <person name="Goeker M."/>
        </authorList>
    </citation>
    <scope>NUCLEOTIDE SEQUENCE [LARGE SCALE GENOMIC DNA]</scope>
    <source>
        <strain evidence="1 2">DSM 29050</strain>
    </source>
</reference>
<dbReference type="AlphaFoldDB" id="A0A840B020"/>
<dbReference type="Pfam" id="PF18856">
    <property type="entry name" value="baeRF_family12"/>
    <property type="match status" value="1"/>
</dbReference>
<accession>A0A840B020</accession>
<gene>
    <name evidence="1" type="ORF">GGR91_001473</name>
</gene>
<name>A0A840B020_9SPHN</name>
<comment type="caution">
    <text evidence="1">The sequence shown here is derived from an EMBL/GenBank/DDBJ whole genome shotgun (WGS) entry which is preliminary data.</text>
</comment>
<dbReference type="RefSeq" id="WP_183941449.1">
    <property type="nucleotide sequence ID" value="NZ_BAABBG010000002.1"/>
</dbReference>
<evidence type="ECO:0000313" key="1">
    <source>
        <dbReference type="EMBL" id="MBB3943251.1"/>
    </source>
</evidence>
<sequence>MLIAHGTLIMVVDGARMAMFRNKGNVRKPSLELMVQERRITPSTAELGDDQPGRTFQSTGHRRGAYEAVDLHQLIEDTFIKEMAEMLTSVMRDDEAQAILIAPPHAMGVIRKSLPADIRQRLLAEIDKDYAGRTAIEIGQMLQQYRL</sequence>
<dbReference type="Proteomes" id="UP000581447">
    <property type="component" value="Unassembled WGS sequence"/>
</dbReference>
<keyword evidence="2" id="KW-1185">Reference proteome</keyword>
<dbReference type="EMBL" id="JACIEA010000001">
    <property type="protein sequence ID" value="MBB3943251.1"/>
    <property type="molecule type" value="Genomic_DNA"/>
</dbReference>
<organism evidence="1 2">
    <name type="scientific">Sphingorhabdus rigui</name>
    <dbReference type="NCBI Taxonomy" id="1282858"/>
    <lineage>
        <taxon>Bacteria</taxon>
        <taxon>Pseudomonadati</taxon>
        <taxon>Pseudomonadota</taxon>
        <taxon>Alphaproteobacteria</taxon>
        <taxon>Sphingomonadales</taxon>
        <taxon>Sphingomonadaceae</taxon>
        <taxon>Sphingorhabdus</taxon>
    </lineage>
</organism>
<dbReference type="InterPro" id="IPR041374">
    <property type="entry name" value="BaeRF_family12"/>
</dbReference>